<dbReference type="CGD" id="CAL0000162312">
    <property type="gene designation" value="Cd36_86640"/>
</dbReference>
<proteinExistence type="predicted"/>
<evidence type="ECO:0000313" key="4">
    <source>
        <dbReference type="Proteomes" id="UP000002605"/>
    </source>
</evidence>
<organism evidence="3 4">
    <name type="scientific">Candida dubliniensis (strain CD36 / ATCC MYA-646 / CBS 7987 / NCPF 3949 / NRRL Y-17841)</name>
    <name type="common">Yeast</name>
    <dbReference type="NCBI Taxonomy" id="573826"/>
    <lineage>
        <taxon>Eukaryota</taxon>
        <taxon>Fungi</taxon>
        <taxon>Dikarya</taxon>
        <taxon>Ascomycota</taxon>
        <taxon>Saccharomycotina</taxon>
        <taxon>Pichiomycetes</taxon>
        <taxon>Debaryomycetaceae</taxon>
        <taxon>Candida/Lodderomyces clade</taxon>
        <taxon>Candida</taxon>
    </lineage>
</organism>
<dbReference type="Proteomes" id="UP000002605">
    <property type="component" value="Chromosome 3"/>
</dbReference>
<dbReference type="eggNOG" id="ENOG502T67D">
    <property type="taxonomic scope" value="Eukaryota"/>
</dbReference>
<dbReference type="EMBL" id="FM992690">
    <property type="protein sequence ID" value="CAX43159.1"/>
    <property type="molecule type" value="Genomic_DNA"/>
</dbReference>
<evidence type="ECO:0000313" key="3">
    <source>
        <dbReference type="EMBL" id="CAX43159.1"/>
    </source>
</evidence>
<dbReference type="KEGG" id="cdu:CD36_86640"/>
<dbReference type="RefSeq" id="XP_002419564.1">
    <property type="nucleotide sequence ID" value="XM_002419519.1"/>
</dbReference>
<accession>B9WEP7</accession>
<dbReference type="InterPro" id="IPR057874">
    <property type="entry name" value="Crypto_dsRNA_S"/>
</dbReference>
<dbReference type="OrthoDB" id="4009574at2759"/>
<evidence type="ECO:0000256" key="1">
    <source>
        <dbReference type="SAM" id="MobiDB-lite"/>
    </source>
</evidence>
<evidence type="ECO:0000313" key="2">
    <source>
        <dbReference type="CGD" id="CAL0000162312"/>
    </source>
</evidence>
<dbReference type="GeneID" id="8046952"/>
<keyword evidence="4" id="KW-1185">Reference proteome</keyword>
<gene>
    <name evidence="2" type="ordered locus">Cd36_86640</name>
    <name evidence="3" type="ORF">CD36_86640</name>
</gene>
<dbReference type="VEuPathDB" id="FungiDB:CD36_86640"/>
<dbReference type="Pfam" id="PF25640">
    <property type="entry name" value="Crypto_dsRNA_S"/>
    <property type="match status" value="1"/>
</dbReference>
<dbReference type="HOGENOM" id="CLU_079441_0_0_1"/>
<name>B9WEP7_CANDC</name>
<sequence>MPKIIYYDVDFTEFDNMINQLIVRACQNRDDLDIDQIIDYFHYCFEIYVVINQQSLRISSQRVDTNLEMLENKLSKFEIPIFIKDAIREMARPMITAGTSLIMSSYNSNIYLPNVTMVSGKQYLKSFVNNKYKRLITDLMSAMKLQKIYWHHLEIEEIDTSGFSMYHDEKNLISSFTALPQFRFLTVALLKHIRFNQFRLINDNGNDGAGIDSKESSPGWINLDRGKKDQPPIRIDNAIEIFQDTNLTNGFCVYRNNGKVTINSQSLMGTKVDLRDYKFNFDERFPTENKFLNGSLQNQQQEGRQVHHGPKKSLSIFPSHNNNYHYGVYKKYKKNNTSIHKVTKPDNYKKKDISTSKVSVKV</sequence>
<dbReference type="AlphaFoldDB" id="B9WEP7"/>
<feature type="region of interest" description="Disordered" evidence="1">
    <location>
        <begin position="298"/>
        <end position="317"/>
    </location>
</feature>
<protein>
    <submittedName>
        <fullName evidence="3">Uncharacterized protein</fullName>
    </submittedName>
</protein>
<reference evidence="3 4" key="1">
    <citation type="journal article" date="2009" name="Genome Res.">
        <title>Comparative genomics of the fungal pathogens Candida dubliniensis and Candida albicans.</title>
        <authorList>
            <person name="Jackson A.P."/>
            <person name="Gamble J.A."/>
            <person name="Yeomans T."/>
            <person name="Moran G.P."/>
            <person name="Saunders D."/>
            <person name="Harris D."/>
            <person name="Aslett M."/>
            <person name="Barrell J.F."/>
            <person name="Butler G."/>
            <person name="Citiulo F."/>
            <person name="Coleman D.C."/>
            <person name="de Groot P.W.J."/>
            <person name="Goodwin T.J."/>
            <person name="Quail M.A."/>
            <person name="McQuillan J."/>
            <person name="Munro C.A."/>
            <person name="Pain A."/>
            <person name="Poulter R.T."/>
            <person name="Rajandream M.A."/>
            <person name="Renauld H."/>
            <person name="Spiering M.J."/>
            <person name="Tivey A."/>
            <person name="Gow N.A.R."/>
            <person name="Barrell B."/>
            <person name="Sullivan D.J."/>
            <person name="Berriman M."/>
        </authorList>
    </citation>
    <scope>NUCLEOTIDE SEQUENCE [LARGE SCALE GENOMIC DNA]</scope>
    <source>
        <strain evidence="4">CD36 / ATCC MYA-646 / CBS 7987 / NCPF 3949 / NRRL Y-17841</strain>
    </source>
</reference>